<feature type="binding site" evidence="24">
    <location>
        <begin position="337"/>
        <end position="338"/>
    </location>
    <ligand>
        <name>ATP</name>
        <dbReference type="ChEBI" id="CHEBI:30616"/>
    </ligand>
</feature>
<dbReference type="PANTHER" id="PTHR23132">
    <property type="entry name" value="D-ALANINE--D-ALANINE LIGASE"/>
    <property type="match status" value="1"/>
</dbReference>
<gene>
    <name evidence="22" type="primary">ddl</name>
    <name evidence="28" type="ORF">JK386_11095</name>
</gene>
<evidence type="ECO:0000256" key="8">
    <source>
        <dbReference type="ARBA" id="ARBA00022598"/>
    </source>
</evidence>
<dbReference type="GO" id="GO:0008716">
    <property type="term" value="F:D-alanine-D-alanine ligase activity"/>
    <property type="evidence" value="ECO:0007669"/>
    <property type="project" value="UniProtKB-UniRule"/>
</dbReference>
<evidence type="ECO:0000256" key="18">
    <source>
        <dbReference type="ARBA" id="ARBA00060592"/>
    </source>
</evidence>
<keyword evidence="16 22" id="KW-0961">Cell wall biogenesis/degradation</keyword>
<feature type="domain" description="ATP-grasp" evidence="27">
    <location>
        <begin position="161"/>
        <end position="371"/>
    </location>
</feature>
<dbReference type="GO" id="GO:0005829">
    <property type="term" value="C:cytosol"/>
    <property type="evidence" value="ECO:0007669"/>
    <property type="project" value="TreeGrafter"/>
</dbReference>
<evidence type="ECO:0000256" key="22">
    <source>
        <dbReference type="HAMAP-Rule" id="MF_00047"/>
    </source>
</evidence>
<dbReference type="HAMAP" id="MF_00047">
    <property type="entry name" value="Dala_Dala_lig"/>
    <property type="match status" value="1"/>
</dbReference>
<feature type="binding site" evidence="25">
    <location>
        <position position="338"/>
    </location>
    <ligand>
        <name>Mg(2+)</name>
        <dbReference type="ChEBI" id="CHEBI:18420"/>
        <label>2</label>
    </ligand>
</feature>
<evidence type="ECO:0000256" key="14">
    <source>
        <dbReference type="ARBA" id="ARBA00022984"/>
    </source>
</evidence>
<dbReference type="InterPro" id="IPR011127">
    <property type="entry name" value="Dala_Dala_lig_N"/>
</dbReference>
<feature type="binding site" evidence="24">
    <location>
        <position position="157"/>
    </location>
    <ligand>
        <name>ATP</name>
        <dbReference type="ChEBI" id="CHEBI:30616"/>
    </ligand>
</feature>
<dbReference type="SUPFAM" id="SSF56059">
    <property type="entry name" value="Glutathione synthetase ATP-binding domain-like"/>
    <property type="match status" value="1"/>
</dbReference>
<protein>
    <recommendedName>
        <fullName evidence="19 22">D-alanine--D-alanine ligase</fullName>
        <ecNumber evidence="6 22">6.3.2.4</ecNumber>
    </recommendedName>
    <alternativeName>
        <fullName evidence="21 22">D-Ala-D-Ala ligase</fullName>
    </alternativeName>
    <alternativeName>
        <fullName evidence="20 22">D-alanylalanine synthetase</fullName>
    </alternativeName>
</protein>
<dbReference type="Gene3D" id="3.40.50.20">
    <property type="match status" value="1"/>
</dbReference>
<dbReference type="Gene3D" id="3.30.1490.20">
    <property type="entry name" value="ATP-grasp fold, A domain"/>
    <property type="match status" value="1"/>
</dbReference>
<comment type="similarity">
    <text evidence="5 22">Belongs to the D-alanine--D-alanine ligase family.</text>
</comment>
<feature type="binding site" evidence="25">
    <location>
        <position position="325"/>
    </location>
    <ligand>
        <name>Mg(2+)</name>
        <dbReference type="ChEBI" id="CHEBI:18420"/>
        <label>1</label>
    </ligand>
</feature>
<evidence type="ECO:0000256" key="23">
    <source>
        <dbReference type="PIRSR" id="PIRSR039102-1"/>
    </source>
</evidence>
<dbReference type="GO" id="GO:0071555">
    <property type="term" value="P:cell wall organization"/>
    <property type="evidence" value="ECO:0007669"/>
    <property type="project" value="UniProtKB-KW"/>
</dbReference>
<evidence type="ECO:0000256" key="2">
    <source>
        <dbReference type="ARBA" id="ARBA00003921"/>
    </source>
</evidence>
<feature type="active site" evidence="23">
    <location>
        <position position="349"/>
    </location>
</feature>
<feature type="binding site" evidence="24">
    <location>
        <begin position="209"/>
        <end position="210"/>
    </location>
    <ligand>
        <name>ATP</name>
        <dbReference type="ChEBI" id="CHEBI:30616"/>
    </ligand>
</feature>
<keyword evidence="10 24" id="KW-0547">Nucleotide-binding</keyword>
<keyword evidence="7 22" id="KW-0963">Cytoplasm</keyword>
<dbReference type="PIRSF" id="PIRSF039102">
    <property type="entry name" value="Ddl/VanB"/>
    <property type="match status" value="1"/>
</dbReference>
<dbReference type="FunFam" id="3.30.1490.20:FF:000007">
    <property type="entry name" value="D-alanine--D-alanine ligase"/>
    <property type="match status" value="1"/>
</dbReference>
<evidence type="ECO:0000256" key="4">
    <source>
        <dbReference type="ARBA" id="ARBA00004752"/>
    </source>
</evidence>
<evidence type="ECO:0000256" key="16">
    <source>
        <dbReference type="ARBA" id="ARBA00023316"/>
    </source>
</evidence>
<dbReference type="Pfam" id="PF07478">
    <property type="entry name" value="Dala_Dala_lig_C"/>
    <property type="match status" value="1"/>
</dbReference>
<keyword evidence="9 25" id="KW-0479">Metal-binding</keyword>
<reference evidence="28" key="1">
    <citation type="submission" date="2021-01" db="EMBL/GenBank/DDBJ databases">
        <title>Novel species in genus Nocardioides.</title>
        <authorList>
            <person name="Zhang G."/>
        </authorList>
    </citation>
    <scope>NUCLEOTIDE SEQUENCE</scope>
    <source>
        <strain evidence="28">Zg-536</strain>
    </source>
</reference>
<dbReference type="InterPro" id="IPR016185">
    <property type="entry name" value="PreATP-grasp_dom_sf"/>
</dbReference>
<evidence type="ECO:0000256" key="24">
    <source>
        <dbReference type="PIRSR" id="PIRSR039102-2"/>
    </source>
</evidence>
<evidence type="ECO:0000256" key="15">
    <source>
        <dbReference type="ARBA" id="ARBA00023211"/>
    </source>
</evidence>
<sequence length="381" mass="40397">MNAPNGHQRPAAHRRIRVAVVFGGRSSEHAISCVTAGNVLQAIDRDKYDVVPVGIAADGRWVLEVDDPSRHQITDTGHLPAVDAERATVALVQTDGGAGLVVSDPSAPPHALGDVDVVFPLLHGPWGEDGTIQGLLEMSDVRYVGSGVLASAVCMDKAFMKVVLTAAGLPVMPSETVTAREWASDPVAVRARVEQLGYPLFVKPARGGSSIGIAKAHGPDELDDALEEALAYDPKVLIEVSAEGAREIECGVLEKVGGGVEASLPAEIRVTGEHEFYDFAAKYLPGEHTELDVPADLPGDVADRMRQLAADAFVAAGCEGLARVDFFLMPDGSLVVNEINTMPGFTPLSMFPQMWAATGVEYGELIDRLLTLALQRPTGLR</sequence>
<comment type="catalytic activity">
    <reaction evidence="17 22">
        <text>2 D-alanine + ATP = D-alanyl-D-alanine + ADP + phosphate + H(+)</text>
        <dbReference type="Rhea" id="RHEA:11224"/>
        <dbReference type="ChEBI" id="CHEBI:15378"/>
        <dbReference type="ChEBI" id="CHEBI:30616"/>
        <dbReference type="ChEBI" id="CHEBI:43474"/>
        <dbReference type="ChEBI" id="CHEBI:57416"/>
        <dbReference type="ChEBI" id="CHEBI:57822"/>
        <dbReference type="ChEBI" id="CHEBI:456216"/>
        <dbReference type="EC" id="6.3.2.4"/>
    </reaction>
</comment>
<keyword evidence="14 22" id="KW-0573">Peptidoglycan synthesis</keyword>
<evidence type="ECO:0000256" key="1">
    <source>
        <dbReference type="ARBA" id="ARBA00001936"/>
    </source>
</evidence>
<dbReference type="Gene3D" id="3.30.470.20">
    <property type="entry name" value="ATP-grasp fold, B domain"/>
    <property type="match status" value="1"/>
</dbReference>
<keyword evidence="29" id="KW-1185">Reference proteome</keyword>
<keyword evidence="15 25" id="KW-0464">Manganese</keyword>
<evidence type="ECO:0000256" key="26">
    <source>
        <dbReference type="PROSITE-ProRule" id="PRU00409"/>
    </source>
</evidence>
<accession>A0A939BVY3</accession>
<evidence type="ECO:0000256" key="10">
    <source>
        <dbReference type="ARBA" id="ARBA00022741"/>
    </source>
</evidence>
<evidence type="ECO:0000256" key="20">
    <source>
        <dbReference type="ARBA" id="ARBA00076288"/>
    </source>
</evidence>
<evidence type="ECO:0000256" key="5">
    <source>
        <dbReference type="ARBA" id="ARBA00010871"/>
    </source>
</evidence>
<comment type="cofactor">
    <cofactor evidence="25">
        <name>Mg(2+)</name>
        <dbReference type="ChEBI" id="CHEBI:18420"/>
    </cofactor>
    <cofactor evidence="25">
        <name>Mn(2+)</name>
        <dbReference type="ChEBI" id="CHEBI:29035"/>
    </cofactor>
    <text evidence="25">Binds 2 magnesium or manganese ions per subunit.</text>
</comment>
<feature type="active site" evidence="23">
    <location>
        <position position="209"/>
    </location>
</feature>
<dbReference type="SUPFAM" id="SSF52440">
    <property type="entry name" value="PreATP-grasp domain"/>
    <property type="match status" value="1"/>
</dbReference>
<dbReference type="AlphaFoldDB" id="A0A939BVY3"/>
<dbReference type="Pfam" id="PF01820">
    <property type="entry name" value="Dala_Dala_lig_N"/>
    <property type="match status" value="1"/>
</dbReference>
<comment type="caution">
    <text evidence="28">The sequence shown here is derived from an EMBL/GenBank/DDBJ whole genome shotgun (WGS) entry which is preliminary data.</text>
</comment>
<evidence type="ECO:0000256" key="3">
    <source>
        <dbReference type="ARBA" id="ARBA00004496"/>
    </source>
</evidence>
<dbReference type="NCBIfam" id="TIGR01205">
    <property type="entry name" value="D_ala_D_alaTIGR"/>
    <property type="match status" value="1"/>
</dbReference>
<comment type="function">
    <text evidence="2 22">Cell wall formation.</text>
</comment>
<dbReference type="InterPro" id="IPR011095">
    <property type="entry name" value="Dala_Dala_lig_C"/>
</dbReference>
<organism evidence="28 29">
    <name type="scientific">Nocardioides faecalis</name>
    <dbReference type="NCBI Taxonomy" id="2803858"/>
    <lineage>
        <taxon>Bacteria</taxon>
        <taxon>Bacillati</taxon>
        <taxon>Actinomycetota</taxon>
        <taxon>Actinomycetes</taxon>
        <taxon>Propionibacteriales</taxon>
        <taxon>Nocardioidaceae</taxon>
        <taxon>Nocardioides</taxon>
    </lineage>
</organism>
<dbReference type="Proteomes" id="UP000663791">
    <property type="component" value="Unassembled WGS sequence"/>
</dbReference>
<keyword evidence="13 22" id="KW-0133">Cell shape</keyword>
<dbReference type="RefSeq" id="WP_205291750.1">
    <property type="nucleotide sequence ID" value="NZ_CP074406.1"/>
</dbReference>
<dbReference type="NCBIfam" id="NF002528">
    <property type="entry name" value="PRK01966.1-4"/>
    <property type="match status" value="1"/>
</dbReference>
<keyword evidence="8 22" id="KW-0436">Ligase</keyword>
<evidence type="ECO:0000256" key="21">
    <source>
        <dbReference type="ARBA" id="ARBA00077154"/>
    </source>
</evidence>
<feature type="binding site" evidence="25">
    <location>
        <position position="338"/>
    </location>
    <ligand>
        <name>Mg(2+)</name>
        <dbReference type="ChEBI" id="CHEBI:18420"/>
        <label>1</label>
    </ligand>
</feature>
<dbReference type="GO" id="GO:0009252">
    <property type="term" value="P:peptidoglycan biosynthetic process"/>
    <property type="evidence" value="ECO:0007669"/>
    <property type="project" value="UniProtKB-UniRule"/>
</dbReference>
<evidence type="ECO:0000256" key="6">
    <source>
        <dbReference type="ARBA" id="ARBA00012216"/>
    </source>
</evidence>
<evidence type="ECO:0000256" key="12">
    <source>
        <dbReference type="ARBA" id="ARBA00022842"/>
    </source>
</evidence>
<name>A0A939BVY3_9ACTN</name>
<evidence type="ECO:0000256" key="17">
    <source>
        <dbReference type="ARBA" id="ARBA00047614"/>
    </source>
</evidence>
<evidence type="ECO:0000256" key="19">
    <source>
        <dbReference type="ARBA" id="ARBA00068427"/>
    </source>
</evidence>
<dbReference type="GO" id="GO:0005524">
    <property type="term" value="F:ATP binding"/>
    <property type="evidence" value="ECO:0007669"/>
    <property type="project" value="UniProtKB-UniRule"/>
</dbReference>
<evidence type="ECO:0000256" key="7">
    <source>
        <dbReference type="ARBA" id="ARBA00022490"/>
    </source>
</evidence>
<feature type="active site" evidence="23">
    <location>
        <position position="28"/>
    </location>
</feature>
<dbReference type="PROSITE" id="PS50975">
    <property type="entry name" value="ATP_GRASP"/>
    <property type="match status" value="1"/>
</dbReference>
<evidence type="ECO:0000259" key="27">
    <source>
        <dbReference type="PROSITE" id="PS50975"/>
    </source>
</evidence>
<evidence type="ECO:0000256" key="9">
    <source>
        <dbReference type="ARBA" id="ARBA00022723"/>
    </source>
</evidence>
<dbReference type="InterPro" id="IPR013815">
    <property type="entry name" value="ATP_grasp_subdomain_1"/>
</dbReference>
<dbReference type="InterPro" id="IPR011761">
    <property type="entry name" value="ATP-grasp"/>
</dbReference>
<proteinExistence type="inferred from homology"/>
<comment type="pathway">
    <text evidence="18">Glycan biosynthesis.</text>
</comment>
<dbReference type="InterPro" id="IPR000291">
    <property type="entry name" value="D-Ala_lig_Van_CS"/>
</dbReference>
<dbReference type="PROSITE" id="PS00843">
    <property type="entry name" value="DALA_DALA_LIGASE_1"/>
    <property type="match status" value="1"/>
</dbReference>
<comment type="subcellular location">
    <subcellularLocation>
        <location evidence="3 22">Cytoplasm</location>
    </subcellularLocation>
</comment>
<comment type="pathway">
    <text evidence="4 22">Cell wall biogenesis; peptidoglycan biosynthesis.</text>
</comment>
<dbReference type="GO" id="GO:0008360">
    <property type="term" value="P:regulation of cell shape"/>
    <property type="evidence" value="ECO:0007669"/>
    <property type="project" value="UniProtKB-KW"/>
</dbReference>
<evidence type="ECO:0000256" key="11">
    <source>
        <dbReference type="ARBA" id="ARBA00022840"/>
    </source>
</evidence>
<comment type="cofactor">
    <cofactor evidence="1">
        <name>Mn(2+)</name>
        <dbReference type="ChEBI" id="CHEBI:29035"/>
    </cofactor>
</comment>
<keyword evidence="12 25" id="KW-0460">Magnesium</keyword>
<dbReference type="PANTHER" id="PTHR23132:SF25">
    <property type="entry name" value="D-ALANINE--D-ALANINE LIGASE A"/>
    <property type="match status" value="1"/>
</dbReference>
<dbReference type="GO" id="GO:0046872">
    <property type="term" value="F:metal ion binding"/>
    <property type="evidence" value="ECO:0007669"/>
    <property type="project" value="UniProtKB-KW"/>
</dbReference>
<dbReference type="EC" id="6.3.2.4" evidence="6 22"/>
<feature type="binding site" evidence="24">
    <location>
        <begin position="239"/>
        <end position="247"/>
    </location>
    <ligand>
        <name>ATP</name>
        <dbReference type="ChEBI" id="CHEBI:30616"/>
    </ligand>
</feature>
<dbReference type="InterPro" id="IPR005905">
    <property type="entry name" value="D_ala_D_ala"/>
</dbReference>
<keyword evidence="11 26" id="KW-0067">ATP-binding</keyword>
<dbReference type="EMBL" id="JAERTX010000008">
    <property type="protein sequence ID" value="MBM9460451.1"/>
    <property type="molecule type" value="Genomic_DNA"/>
</dbReference>
<evidence type="ECO:0000313" key="29">
    <source>
        <dbReference type="Proteomes" id="UP000663791"/>
    </source>
</evidence>
<evidence type="ECO:0000256" key="13">
    <source>
        <dbReference type="ARBA" id="ARBA00022960"/>
    </source>
</evidence>
<evidence type="ECO:0000313" key="28">
    <source>
        <dbReference type="EMBL" id="MBM9460451.1"/>
    </source>
</evidence>
<feature type="binding site" evidence="24">
    <location>
        <begin position="201"/>
        <end position="203"/>
    </location>
    <ligand>
        <name>ATP</name>
        <dbReference type="ChEBI" id="CHEBI:30616"/>
    </ligand>
</feature>
<feature type="binding site" evidence="25">
    <location>
        <position position="340"/>
    </location>
    <ligand>
        <name>Mg(2+)</name>
        <dbReference type="ChEBI" id="CHEBI:18420"/>
        <label>2</label>
    </ligand>
</feature>
<dbReference type="FunFam" id="3.30.470.20:FF:000008">
    <property type="entry name" value="D-alanine--D-alanine ligase"/>
    <property type="match status" value="1"/>
</dbReference>
<evidence type="ECO:0000256" key="25">
    <source>
        <dbReference type="PIRSR" id="PIRSR039102-3"/>
    </source>
</evidence>
<dbReference type="PROSITE" id="PS00844">
    <property type="entry name" value="DALA_DALA_LIGASE_2"/>
    <property type="match status" value="1"/>
</dbReference>